<dbReference type="SUPFAM" id="SSF49503">
    <property type="entry name" value="Cupredoxins"/>
    <property type="match status" value="1"/>
</dbReference>
<accession>A0A2U2C5K0</accession>
<keyword evidence="21" id="KW-1185">Reference proteome</keyword>
<comment type="catalytic activity">
    <reaction evidence="15">
        <text>4 Fe(II)-[cytochrome c] + O2 + 8 H(+)(in) = 4 Fe(III)-[cytochrome c] + 2 H2O + 4 H(+)(out)</text>
        <dbReference type="Rhea" id="RHEA:11436"/>
        <dbReference type="Rhea" id="RHEA-COMP:10350"/>
        <dbReference type="Rhea" id="RHEA-COMP:14399"/>
        <dbReference type="ChEBI" id="CHEBI:15377"/>
        <dbReference type="ChEBI" id="CHEBI:15378"/>
        <dbReference type="ChEBI" id="CHEBI:15379"/>
        <dbReference type="ChEBI" id="CHEBI:29033"/>
        <dbReference type="ChEBI" id="CHEBI:29034"/>
        <dbReference type="EC" id="7.1.1.9"/>
    </reaction>
</comment>
<dbReference type="GO" id="GO:0004129">
    <property type="term" value="F:cytochrome-c oxidase activity"/>
    <property type="evidence" value="ECO:0007669"/>
    <property type="project" value="UniProtKB-EC"/>
</dbReference>
<evidence type="ECO:0000256" key="17">
    <source>
        <dbReference type="SAM" id="Phobius"/>
    </source>
</evidence>
<evidence type="ECO:0000256" key="1">
    <source>
        <dbReference type="ARBA" id="ARBA00004141"/>
    </source>
</evidence>
<evidence type="ECO:0000256" key="12">
    <source>
        <dbReference type="ARBA" id="ARBA00023136"/>
    </source>
</evidence>
<dbReference type="OrthoDB" id="9781261at2"/>
<dbReference type="Pfam" id="PF00034">
    <property type="entry name" value="Cytochrom_C"/>
    <property type="match status" value="1"/>
</dbReference>
<keyword evidence="10 16" id="KW-0408">Iron</keyword>
<evidence type="ECO:0000256" key="7">
    <source>
        <dbReference type="ARBA" id="ARBA00022723"/>
    </source>
</evidence>
<dbReference type="SUPFAM" id="SSF46626">
    <property type="entry name" value="Cytochrome c"/>
    <property type="match status" value="1"/>
</dbReference>
<feature type="domain" description="Cytochrome oxidase subunit II copper A binding" evidence="18">
    <location>
        <begin position="116"/>
        <end position="232"/>
    </location>
</feature>
<name>A0A2U2C5K0_9RHOB</name>
<dbReference type="Gene3D" id="2.60.40.420">
    <property type="entry name" value="Cupredoxins - blue copper proteins"/>
    <property type="match status" value="1"/>
</dbReference>
<dbReference type="GO" id="GO:0016491">
    <property type="term" value="F:oxidoreductase activity"/>
    <property type="evidence" value="ECO:0007669"/>
    <property type="project" value="InterPro"/>
</dbReference>
<dbReference type="PROSITE" id="PS00078">
    <property type="entry name" value="COX2"/>
    <property type="match status" value="1"/>
</dbReference>
<reference evidence="20 21" key="1">
    <citation type="submission" date="2018-05" db="EMBL/GenBank/DDBJ databases">
        <title>Pararhodobacter marina sp. nov., isolated from deep-sea water of the Indian Ocean.</title>
        <authorList>
            <person name="Lai Q.Sr."/>
            <person name="Liu X."/>
            <person name="Shao Z."/>
        </authorList>
    </citation>
    <scope>NUCLEOTIDE SEQUENCE [LARGE SCALE GENOMIC DNA]</scope>
    <source>
        <strain evidence="20 21">CIC4N-9</strain>
    </source>
</reference>
<keyword evidence="7 16" id="KW-0479">Metal-binding</keyword>
<evidence type="ECO:0000256" key="3">
    <source>
        <dbReference type="ARBA" id="ARBA00022448"/>
    </source>
</evidence>
<dbReference type="Pfam" id="PF00116">
    <property type="entry name" value="COX2"/>
    <property type="match status" value="1"/>
</dbReference>
<evidence type="ECO:0000256" key="9">
    <source>
        <dbReference type="ARBA" id="ARBA00022989"/>
    </source>
</evidence>
<keyword evidence="12 17" id="KW-0472">Membrane</keyword>
<keyword evidence="5" id="KW-0679">Respiratory chain</keyword>
<dbReference type="InterPro" id="IPR014222">
    <property type="entry name" value="Cyt_c_oxidase_su2"/>
</dbReference>
<evidence type="ECO:0000256" key="6">
    <source>
        <dbReference type="ARBA" id="ARBA00022692"/>
    </source>
</evidence>
<dbReference type="PANTHER" id="PTHR22888:SF9">
    <property type="entry name" value="CYTOCHROME C OXIDASE SUBUNIT 2"/>
    <property type="match status" value="1"/>
</dbReference>
<dbReference type="EMBL" id="QEYD01000012">
    <property type="protein sequence ID" value="PWE27165.1"/>
    <property type="molecule type" value="Genomic_DNA"/>
</dbReference>
<comment type="caution">
    <text evidence="20">The sequence shown here is derived from an EMBL/GenBank/DDBJ whole genome shotgun (WGS) entry which is preliminary data.</text>
</comment>
<dbReference type="InterPro" id="IPR045187">
    <property type="entry name" value="CcO_II"/>
</dbReference>
<dbReference type="PROSITE" id="PS51007">
    <property type="entry name" value="CYTC"/>
    <property type="match status" value="1"/>
</dbReference>
<keyword evidence="8" id="KW-0249">Electron transport</keyword>
<protein>
    <recommendedName>
        <fullName evidence="14">Cytochrome aa3 subunit 2</fullName>
    </recommendedName>
</protein>
<evidence type="ECO:0000256" key="13">
    <source>
        <dbReference type="ARBA" id="ARBA00024688"/>
    </source>
</evidence>
<keyword evidence="4 16" id="KW-0349">Heme</keyword>
<gene>
    <name evidence="20" type="primary">coxB</name>
    <name evidence="20" type="ORF">C4N9_17825</name>
</gene>
<sequence length="335" mass="36140">MPRSKARAAARPKALSAALTLPLLAGCEGAQSALAPAGEDAAVLATLFWVMLSGAVVLFLAMNGLFFYLTRIRVQAQSETVARWLIVGGGIVLPFVVISALLVWGLSILPDHRQAGDGLRIRVTGEQWWWRVEYWPEGATEPVISANEIRLPAGQRTELILDSAHVIHSFWIPALGGKMDMFPGRETFLSLRPTQPGTYRGQCAEFCGASHAWMAFEAHVMAPEAFDDWLAAQAGPAQTALSDAARRGAGIFTREGCGACHTIRGTEHIGVVGPDLTRVGSRTTLGAGRLGVSLDAYRAWITHTGDLKPEVEMPAYDHLSEAEATDLAQYLRGLE</sequence>
<organism evidence="20 21">
    <name type="scientific">Pararhodobacter marinus</name>
    <dbReference type="NCBI Taxonomy" id="2184063"/>
    <lineage>
        <taxon>Bacteria</taxon>
        <taxon>Pseudomonadati</taxon>
        <taxon>Pseudomonadota</taxon>
        <taxon>Alphaproteobacteria</taxon>
        <taxon>Rhodobacterales</taxon>
        <taxon>Paracoccaceae</taxon>
        <taxon>Pararhodobacter</taxon>
    </lineage>
</organism>
<dbReference type="InterPro" id="IPR009056">
    <property type="entry name" value="Cyt_c-like_dom"/>
</dbReference>
<evidence type="ECO:0000259" key="19">
    <source>
        <dbReference type="PROSITE" id="PS51007"/>
    </source>
</evidence>
<dbReference type="RefSeq" id="WP_109534709.1">
    <property type="nucleotide sequence ID" value="NZ_QEYD01000012.1"/>
</dbReference>
<dbReference type="NCBIfam" id="TIGR02866">
    <property type="entry name" value="CoxB"/>
    <property type="match status" value="1"/>
</dbReference>
<dbReference type="InterPro" id="IPR008972">
    <property type="entry name" value="Cupredoxin"/>
</dbReference>
<dbReference type="InterPro" id="IPR002429">
    <property type="entry name" value="CcO_II-like_C"/>
</dbReference>
<dbReference type="AlphaFoldDB" id="A0A2U2C5K0"/>
<dbReference type="PANTHER" id="PTHR22888">
    <property type="entry name" value="CYTOCHROME C OXIDASE, SUBUNIT II"/>
    <property type="match status" value="1"/>
</dbReference>
<evidence type="ECO:0000259" key="18">
    <source>
        <dbReference type="PROSITE" id="PS50857"/>
    </source>
</evidence>
<dbReference type="GO" id="GO:0020037">
    <property type="term" value="F:heme binding"/>
    <property type="evidence" value="ECO:0007669"/>
    <property type="project" value="InterPro"/>
</dbReference>
<feature type="domain" description="Cytochrome c" evidence="19">
    <location>
        <begin position="243"/>
        <end position="335"/>
    </location>
</feature>
<evidence type="ECO:0000256" key="15">
    <source>
        <dbReference type="ARBA" id="ARBA00047816"/>
    </source>
</evidence>
<dbReference type="PROSITE" id="PS50857">
    <property type="entry name" value="COX2_CUA"/>
    <property type="match status" value="1"/>
</dbReference>
<keyword evidence="6 17" id="KW-0812">Transmembrane</keyword>
<dbReference type="InterPro" id="IPR036909">
    <property type="entry name" value="Cyt_c-like_dom_sf"/>
</dbReference>
<comment type="function">
    <text evidence="13">Subunits I and II form the functional core of the enzyme complex. Electrons originating in cytochrome c are transferred via heme a and Cu(A) to the binuclear center formed by heme a3 and Cu(B).</text>
</comment>
<keyword evidence="3" id="KW-0813">Transport</keyword>
<dbReference type="InterPro" id="IPR001505">
    <property type="entry name" value="Copper_CuA"/>
</dbReference>
<evidence type="ECO:0000256" key="5">
    <source>
        <dbReference type="ARBA" id="ARBA00022660"/>
    </source>
</evidence>
<dbReference type="GO" id="GO:0016020">
    <property type="term" value="C:membrane"/>
    <property type="evidence" value="ECO:0007669"/>
    <property type="project" value="UniProtKB-SubCell"/>
</dbReference>
<comment type="subcellular location">
    <subcellularLocation>
        <location evidence="1">Membrane</location>
        <topology evidence="1">Multi-pass membrane protein</topology>
    </subcellularLocation>
</comment>
<evidence type="ECO:0000313" key="20">
    <source>
        <dbReference type="EMBL" id="PWE27165.1"/>
    </source>
</evidence>
<dbReference type="GO" id="GO:0005507">
    <property type="term" value="F:copper ion binding"/>
    <property type="evidence" value="ECO:0007669"/>
    <property type="project" value="InterPro"/>
</dbReference>
<dbReference type="GeneID" id="94366755"/>
<evidence type="ECO:0000313" key="21">
    <source>
        <dbReference type="Proteomes" id="UP000244940"/>
    </source>
</evidence>
<keyword evidence="11" id="KW-0186">Copper</keyword>
<feature type="transmembrane region" description="Helical" evidence="17">
    <location>
        <begin position="81"/>
        <end position="106"/>
    </location>
</feature>
<evidence type="ECO:0000256" key="10">
    <source>
        <dbReference type="ARBA" id="ARBA00023004"/>
    </source>
</evidence>
<evidence type="ECO:0000256" key="2">
    <source>
        <dbReference type="ARBA" id="ARBA00007866"/>
    </source>
</evidence>
<proteinExistence type="inferred from homology"/>
<keyword evidence="9 17" id="KW-1133">Transmembrane helix</keyword>
<dbReference type="GO" id="GO:0042773">
    <property type="term" value="P:ATP synthesis coupled electron transport"/>
    <property type="evidence" value="ECO:0007669"/>
    <property type="project" value="TreeGrafter"/>
</dbReference>
<evidence type="ECO:0000256" key="11">
    <source>
        <dbReference type="ARBA" id="ARBA00023008"/>
    </source>
</evidence>
<dbReference type="InterPro" id="IPR034236">
    <property type="entry name" value="CuRO_CcO_Caa3_II"/>
</dbReference>
<evidence type="ECO:0000256" key="8">
    <source>
        <dbReference type="ARBA" id="ARBA00022982"/>
    </source>
</evidence>
<evidence type="ECO:0000256" key="4">
    <source>
        <dbReference type="ARBA" id="ARBA00022617"/>
    </source>
</evidence>
<evidence type="ECO:0000256" key="16">
    <source>
        <dbReference type="PROSITE-ProRule" id="PRU00433"/>
    </source>
</evidence>
<evidence type="ECO:0000256" key="14">
    <source>
        <dbReference type="ARBA" id="ARBA00031399"/>
    </source>
</evidence>
<dbReference type="Proteomes" id="UP000244940">
    <property type="component" value="Unassembled WGS sequence"/>
</dbReference>
<comment type="similarity">
    <text evidence="2">Belongs to the cytochrome c oxidase subunit 2 family.</text>
</comment>
<dbReference type="PROSITE" id="PS51257">
    <property type="entry name" value="PROKAR_LIPOPROTEIN"/>
    <property type="match status" value="1"/>
</dbReference>
<feature type="transmembrane region" description="Helical" evidence="17">
    <location>
        <begin position="47"/>
        <end position="69"/>
    </location>
</feature>
<dbReference type="CDD" id="cd04213">
    <property type="entry name" value="CuRO_CcO_Caa3_II"/>
    <property type="match status" value="1"/>
</dbReference>